<evidence type="ECO:0000313" key="5">
    <source>
        <dbReference type="Proteomes" id="UP000184330"/>
    </source>
</evidence>
<feature type="compositionally biased region" description="Basic and acidic residues" evidence="2">
    <location>
        <begin position="745"/>
        <end position="757"/>
    </location>
</feature>
<proteinExistence type="predicted"/>
<feature type="compositionally biased region" description="Polar residues" evidence="2">
    <location>
        <begin position="667"/>
        <end position="683"/>
    </location>
</feature>
<gene>
    <name evidence="4" type="ORF">PAC_07973</name>
</gene>
<dbReference type="EMBL" id="FJOG01000011">
    <property type="protein sequence ID" value="CZR58083.1"/>
    <property type="molecule type" value="Genomic_DNA"/>
</dbReference>
<sequence>MASDHPASSRAHQPHGGPQPAPVPAHGEAASPPTKQSLKSWWSKFSKPPNKEQQAHVQQPTGIFGVPLRQSITYANVAISLVDGEGRSYIYGYVPIVVAKCGVFLKEKATNVEGIFRLSGSEKRIKELRTQFDSPDRYGKGLDWAGYTVHDAANVLRRYLNQLPEPIVPLDLYDRFRDPLRGHTKEAVGDAEGPQLPDDFDVGKAITTYQELITELPPLNRQLLLYILDLLAVFASKSDENRMTSANLAAIFQPGMLSHPSHDMAPEEYRLSQDVLIFLIENQDHFLIGMRGTAADEQTVQEVQNGGTPPPGTPNTPGKKTNVARSASNASAGADSVRKFGGIRRNVSVSSRHSRQSNGAPSPASPAYGAALTNTTSSGVHRSNTVPSKRSPGLPGNRLQKNSGSPSPTAAAFTGSQPAAPRGLSPAALTSEDRSFTSSSPGVTPTALGISTNSAASAISQERLLGEHGNVSTPTKERNISNLFQRSPTVESERKPPNKLRKKRLPGSSNPSAQSSTQSLHSQGNLASPPLHTARGGDIVESAHLEPILSANPALEQTEATPPATSTLRADQAPSQFPPPPEHQASERTLKPASPPTSLHSSSSFNDQSDADRHDDTIVTGEPKEKRRLFRLSRHRDMSGQSLTPRKGMGSDAGAGASSTSVGSAKPRQSWTGETIPASSDSTLVGAHLHSSNETDPTTEEKKNPLSRLWDKVRENKEEREAKKERNKSPPGSNERLAMGMPRGRSMDVKRDEHFEMPLEGPSTPRAQQPPPR</sequence>
<dbReference type="Pfam" id="PF00620">
    <property type="entry name" value="RhoGAP"/>
    <property type="match status" value="1"/>
</dbReference>
<dbReference type="SUPFAM" id="SSF48350">
    <property type="entry name" value="GTPase activation domain, GAP"/>
    <property type="match status" value="1"/>
</dbReference>
<dbReference type="Proteomes" id="UP000184330">
    <property type="component" value="Unassembled WGS sequence"/>
</dbReference>
<feature type="compositionally biased region" description="Polar residues" evidence="2">
    <location>
        <begin position="470"/>
        <end position="490"/>
    </location>
</feature>
<dbReference type="GO" id="GO:0060237">
    <property type="term" value="P:regulation of fungal-type cell wall organization"/>
    <property type="evidence" value="ECO:0007669"/>
    <property type="project" value="TreeGrafter"/>
</dbReference>
<feature type="compositionally biased region" description="Basic and acidic residues" evidence="2">
    <location>
        <begin position="610"/>
        <end position="625"/>
    </location>
</feature>
<feature type="region of interest" description="Disordered" evidence="2">
    <location>
        <begin position="1"/>
        <end position="58"/>
    </location>
</feature>
<protein>
    <submittedName>
        <fullName evidence="4">Related to Rho GTPase activating protein</fullName>
    </submittedName>
</protein>
<feature type="region of interest" description="Disordered" evidence="2">
    <location>
        <begin position="302"/>
        <end position="449"/>
    </location>
</feature>
<dbReference type="InterPro" id="IPR051025">
    <property type="entry name" value="RhoGAP"/>
</dbReference>
<dbReference type="STRING" id="576137.A0A1L7WZ85"/>
<reference evidence="4 5" key="1">
    <citation type="submission" date="2016-03" db="EMBL/GenBank/DDBJ databases">
        <authorList>
            <person name="Ploux O."/>
        </authorList>
    </citation>
    <scope>NUCLEOTIDE SEQUENCE [LARGE SCALE GENOMIC DNA]</scope>
    <source>
        <strain evidence="4 5">UAMH 11012</strain>
    </source>
</reference>
<dbReference type="InterPro" id="IPR008936">
    <property type="entry name" value="Rho_GTPase_activation_prot"/>
</dbReference>
<feature type="region of interest" description="Disordered" evidence="2">
    <location>
        <begin position="557"/>
        <end position="773"/>
    </location>
</feature>
<dbReference type="GO" id="GO:0007165">
    <property type="term" value="P:signal transduction"/>
    <property type="evidence" value="ECO:0007669"/>
    <property type="project" value="InterPro"/>
</dbReference>
<dbReference type="GO" id="GO:0005938">
    <property type="term" value="C:cell cortex"/>
    <property type="evidence" value="ECO:0007669"/>
    <property type="project" value="TreeGrafter"/>
</dbReference>
<evidence type="ECO:0000259" key="3">
    <source>
        <dbReference type="PROSITE" id="PS50238"/>
    </source>
</evidence>
<keyword evidence="1" id="KW-0343">GTPase activation</keyword>
<feature type="domain" description="Rho-GAP" evidence="3">
    <location>
        <begin position="79"/>
        <end position="287"/>
    </location>
</feature>
<feature type="compositionally biased region" description="Low complexity" evidence="2">
    <location>
        <begin position="648"/>
        <end position="665"/>
    </location>
</feature>
<dbReference type="InterPro" id="IPR000198">
    <property type="entry name" value="RhoGAP_dom"/>
</dbReference>
<organism evidence="4 5">
    <name type="scientific">Phialocephala subalpina</name>
    <dbReference type="NCBI Taxonomy" id="576137"/>
    <lineage>
        <taxon>Eukaryota</taxon>
        <taxon>Fungi</taxon>
        <taxon>Dikarya</taxon>
        <taxon>Ascomycota</taxon>
        <taxon>Pezizomycotina</taxon>
        <taxon>Leotiomycetes</taxon>
        <taxon>Helotiales</taxon>
        <taxon>Mollisiaceae</taxon>
        <taxon>Phialocephala</taxon>
        <taxon>Phialocephala fortinii species complex</taxon>
    </lineage>
</organism>
<feature type="compositionally biased region" description="Low complexity" evidence="2">
    <location>
        <begin position="344"/>
        <end position="371"/>
    </location>
</feature>
<dbReference type="SMART" id="SM00324">
    <property type="entry name" value="RhoGAP"/>
    <property type="match status" value="1"/>
</dbReference>
<evidence type="ECO:0000256" key="2">
    <source>
        <dbReference type="SAM" id="MobiDB-lite"/>
    </source>
</evidence>
<dbReference type="PANTHER" id="PTHR15228:SF25">
    <property type="entry name" value="F-BAR DOMAIN-CONTAINING PROTEIN"/>
    <property type="match status" value="1"/>
</dbReference>
<feature type="compositionally biased region" description="Basic and acidic residues" evidence="2">
    <location>
        <begin position="699"/>
        <end position="728"/>
    </location>
</feature>
<evidence type="ECO:0000313" key="4">
    <source>
        <dbReference type="EMBL" id="CZR58083.1"/>
    </source>
</evidence>
<dbReference type="GO" id="GO:0005096">
    <property type="term" value="F:GTPase activator activity"/>
    <property type="evidence" value="ECO:0007669"/>
    <property type="project" value="UniProtKB-KW"/>
</dbReference>
<keyword evidence="5" id="KW-1185">Reference proteome</keyword>
<dbReference type="AlphaFoldDB" id="A0A1L7WZ85"/>
<dbReference type="OrthoDB" id="3196451at2759"/>
<name>A0A1L7WZ85_9HELO</name>
<feature type="region of interest" description="Disordered" evidence="2">
    <location>
        <begin position="467"/>
        <end position="535"/>
    </location>
</feature>
<dbReference type="CDD" id="cd04396">
    <property type="entry name" value="RhoGAP_fSAC7_BAG7"/>
    <property type="match status" value="1"/>
</dbReference>
<dbReference type="PROSITE" id="PS50238">
    <property type="entry name" value="RHOGAP"/>
    <property type="match status" value="1"/>
</dbReference>
<feature type="compositionally biased region" description="Polar residues" evidence="2">
    <location>
        <begin position="372"/>
        <end position="388"/>
    </location>
</feature>
<feature type="compositionally biased region" description="Low complexity" evidence="2">
    <location>
        <begin position="506"/>
        <end position="519"/>
    </location>
</feature>
<feature type="compositionally biased region" description="Polar residues" evidence="2">
    <location>
        <begin position="399"/>
        <end position="408"/>
    </location>
</feature>
<dbReference type="Gene3D" id="1.10.555.10">
    <property type="entry name" value="Rho GTPase activation protein"/>
    <property type="match status" value="1"/>
</dbReference>
<feature type="compositionally biased region" description="Polar residues" evidence="2">
    <location>
        <begin position="558"/>
        <end position="575"/>
    </location>
</feature>
<evidence type="ECO:0000256" key="1">
    <source>
        <dbReference type="ARBA" id="ARBA00022468"/>
    </source>
</evidence>
<dbReference type="PANTHER" id="PTHR15228">
    <property type="entry name" value="SPERMATHECAL PHYSIOLOGY VARIANT"/>
    <property type="match status" value="1"/>
</dbReference>
<feature type="compositionally biased region" description="Polar residues" evidence="2">
    <location>
        <begin position="436"/>
        <end position="449"/>
    </location>
</feature>
<accession>A0A1L7WZ85</accession>